<gene>
    <name evidence="5" type="ORF">MYCIT1_LOCUS15099</name>
</gene>
<protein>
    <recommendedName>
        <fullName evidence="7">YTH domain-containing protein</fullName>
    </recommendedName>
</protein>
<dbReference type="PANTHER" id="PTHR12357:SF3">
    <property type="entry name" value="YTH DOMAIN-CONTAINING PROTEIN 1"/>
    <property type="match status" value="1"/>
</dbReference>
<dbReference type="InterPro" id="IPR012677">
    <property type="entry name" value="Nucleotide-bd_a/b_plait_sf"/>
</dbReference>
<keyword evidence="6" id="KW-1185">Reference proteome</keyword>
<feature type="domain" description="YTH" evidence="4">
    <location>
        <begin position="258"/>
        <end position="417"/>
    </location>
</feature>
<dbReference type="AlphaFoldDB" id="A0AAD2H739"/>
<dbReference type="PANTHER" id="PTHR12357">
    <property type="entry name" value="YTH YT521-B HOMOLOGY DOMAIN-CONTAINING"/>
    <property type="match status" value="1"/>
</dbReference>
<sequence>MEDGQWSHIPAKDSNEVHLLKFPSLNDPPADATLFSPRLTEHHVFDERWSSPPFFSDQAIRNWRHNLSFPSGSSQYHISGTSAHESSSATVSSSPIFSESENSDNSKRSLPVAYSSPRGAIRTKWAMWVGNLPPDVTHEELHKFFTAPPSLSADSLLGIADRLNGVVSIISLRRSACAFVNYKTARSLEIALVRFHGSCLRKDSVKALICRVQGEFDNTIPNPAPADPRQITAELKDEATGSEDAVLSGSLGDHGILKRFFVMKSFSQRDLDLSVETGLWATQRHNEFFLDQAFRTAKEVFLVFSVNKSGNFYGFARMTSVPQPDSPRVEWSQTEQNARKNIHPKASAPGFWCQRLAKQGHTHWGKEFGVQWMCTRPLPFAYADRLVNPWNRNRRIQVARDGTEIEPGVGQQLLEIWAGLK</sequence>
<dbReference type="InterPro" id="IPR057720">
    <property type="entry name" value="RRM_YTH1"/>
</dbReference>
<evidence type="ECO:0000313" key="5">
    <source>
        <dbReference type="EMBL" id="CAK5270576.1"/>
    </source>
</evidence>
<dbReference type="Proteomes" id="UP001295794">
    <property type="component" value="Unassembled WGS sequence"/>
</dbReference>
<name>A0AAD2H739_9AGAR</name>
<accession>A0AAD2H739</accession>
<dbReference type="CDD" id="cd21134">
    <property type="entry name" value="YTH"/>
    <property type="match status" value="1"/>
</dbReference>
<dbReference type="SUPFAM" id="SSF54928">
    <property type="entry name" value="RNA-binding domain, RBD"/>
    <property type="match status" value="1"/>
</dbReference>
<evidence type="ECO:0000259" key="3">
    <source>
        <dbReference type="PROSITE" id="PS50102"/>
    </source>
</evidence>
<dbReference type="InterPro" id="IPR045168">
    <property type="entry name" value="YTH_prot"/>
</dbReference>
<dbReference type="EMBL" id="CAVNYO010000168">
    <property type="protein sequence ID" value="CAK5270576.1"/>
    <property type="molecule type" value="Genomic_DNA"/>
</dbReference>
<dbReference type="PROSITE" id="PS50882">
    <property type="entry name" value="YTH"/>
    <property type="match status" value="1"/>
</dbReference>
<organism evidence="5 6">
    <name type="scientific">Mycena citricolor</name>
    <dbReference type="NCBI Taxonomy" id="2018698"/>
    <lineage>
        <taxon>Eukaryota</taxon>
        <taxon>Fungi</taxon>
        <taxon>Dikarya</taxon>
        <taxon>Basidiomycota</taxon>
        <taxon>Agaricomycotina</taxon>
        <taxon>Agaricomycetes</taxon>
        <taxon>Agaricomycetidae</taxon>
        <taxon>Agaricales</taxon>
        <taxon>Marasmiineae</taxon>
        <taxon>Mycenaceae</taxon>
        <taxon>Mycena</taxon>
    </lineage>
</organism>
<keyword evidence="1" id="KW-0694">RNA-binding</keyword>
<dbReference type="GO" id="GO:0000398">
    <property type="term" value="P:mRNA splicing, via spliceosome"/>
    <property type="evidence" value="ECO:0007669"/>
    <property type="project" value="TreeGrafter"/>
</dbReference>
<dbReference type="InterPro" id="IPR000504">
    <property type="entry name" value="RRM_dom"/>
</dbReference>
<feature type="domain" description="RRM" evidence="3">
    <location>
        <begin position="125"/>
        <end position="212"/>
    </location>
</feature>
<evidence type="ECO:0008006" key="7">
    <source>
        <dbReference type="Google" id="ProtNLM"/>
    </source>
</evidence>
<dbReference type="GO" id="GO:0005654">
    <property type="term" value="C:nucleoplasm"/>
    <property type="evidence" value="ECO:0007669"/>
    <property type="project" value="TreeGrafter"/>
</dbReference>
<feature type="region of interest" description="Disordered" evidence="2">
    <location>
        <begin position="87"/>
        <end position="111"/>
    </location>
</feature>
<evidence type="ECO:0000256" key="2">
    <source>
        <dbReference type="SAM" id="MobiDB-lite"/>
    </source>
</evidence>
<evidence type="ECO:0000313" key="6">
    <source>
        <dbReference type="Proteomes" id="UP001295794"/>
    </source>
</evidence>
<dbReference type="CDD" id="cd00590">
    <property type="entry name" value="RRM_SF"/>
    <property type="match status" value="1"/>
</dbReference>
<dbReference type="GO" id="GO:0003729">
    <property type="term" value="F:mRNA binding"/>
    <property type="evidence" value="ECO:0007669"/>
    <property type="project" value="TreeGrafter"/>
</dbReference>
<dbReference type="GO" id="GO:0000381">
    <property type="term" value="P:regulation of alternative mRNA splicing, via spliceosome"/>
    <property type="evidence" value="ECO:0007669"/>
    <property type="project" value="TreeGrafter"/>
</dbReference>
<proteinExistence type="predicted"/>
<evidence type="ECO:0000259" key="4">
    <source>
        <dbReference type="PROSITE" id="PS50882"/>
    </source>
</evidence>
<dbReference type="PROSITE" id="PS50102">
    <property type="entry name" value="RRM"/>
    <property type="match status" value="1"/>
</dbReference>
<comment type="caution">
    <text evidence="5">The sequence shown here is derived from an EMBL/GenBank/DDBJ whole genome shotgun (WGS) entry which is preliminary data.</text>
</comment>
<reference evidence="5" key="1">
    <citation type="submission" date="2023-11" db="EMBL/GenBank/DDBJ databases">
        <authorList>
            <person name="De Vega J J."/>
            <person name="De Vega J J."/>
        </authorList>
    </citation>
    <scope>NUCLEOTIDE SEQUENCE</scope>
</reference>
<dbReference type="InterPro" id="IPR035979">
    <property type="entry name" value="RBD_domain_sf"/>
</dbReference>
<dbReference type="GO" id="GO:1990247">
    <property type="term" value="F:N6-methyladenosine-containing RNA reader activity"/>
    <property type="evidence" value="ECO:0007669"/>
    <property type="project" value="TreeGrafter"/>
</dbReference>
<feature type="compositionally biased region" description="Low complexity" evidence="2">
    <location>
        <begin position="87"/>
        <end position="100"/>
    </location>
</feature>
<dbReference type="Gene3D" id="3.30.70.330">
    <property type="match status" value="1"/>
</dbReference>
<evidence type="ECO:0000256" key="1">
    <source>
        <dbReference type="PROSITE-ProRule" id="PRU00176"/>
    </source>
</evidence>
<dbReference type="InterPro" id="IPR007275">
    <property type="entry name" value="YTH_domain"/>
</dbReference>
<dbReference type="Pfam" id="PF04146">
    <property type="entry name" value="YTH"/>
    <property type="match status" value="1"/>
</dbReference>
<dbReference type="Pfam" id="PF25701">
    <property type="entry name" value="RRM_YTH1"/>
    <property type="match status" value="1"/>
</dbReference>
<dbReference type="Gene3D" id="3.10.590.10">
    <property type="entry name" value="ph1033 like domains"/>
    <property type="match status" value="1"/>
</dbReference>